<dbReference type="InterPro" id="IPR023198">
    <property type="entry name" value="PGP-like_dom2"/>
</dbReference>
<accession>A0A9P8PBA8</accession>
<comment type="caution">
    <text evidence="1">The sequence shown here is derived from an EMBL/GenBank/DDBJ whole genome shotgun (WGS) entry which is preliminary data.</text>
</comment>
<dbReference type="InterPro" id="IPR023214">
    <property type="entry name" value="HAD_sf"/>
</dbReference>
<dbReference type="OrthoDB" id="40579at2759"/>
<sequence>MANKLILQTDIIEFDLDGTLVNTTVAVEKTWRDLCKQHNVNADDLFEHSHGSRTSDVFARFFPNIDNTDNKAAIEFERTIVETFPDDVVVIPGARELLQSLNPHKWCIVTSGNKGIATGWFKEGKVFHDIPKPDVFIVADMVTKGKPHPEGFLRGAEILAESLNLDKSKIKKLVYEDSIAGINAGLASGATVIGVASGFTPKRLYEAGAHYVIQDMKSVKVLDGDKIELELKVIGKE</sequence>
<dbReference type="NCBIfam" id="TIGR01509">
    <property type="entry name" value="HAD-SF-IA-v3"/>
    <property type="match status" value="1"/>
</dbReference>
<dbReference type="InterPro" id="IPR036412">
    <property type="entry name" value="HAD-like_sf"/>
</dbReference>
<dbReference type="InterPro" id="IPR006439">
    <property type="entry name" value="HAD-SF_hydro_IA"/>
</dbReference>
<dbReference type="AlphaFoldDB" id="A0A9P8PBA8"/>
<dbReference type="GO" id="GO:0003850">
    <property type="term" value="F:2-deoxyglucose-6-phosphatase activity"/>
    <property type="evidence" value="ECO:0007669"/>
    <property type="project" value="TreeGrafter"/>
</dbReference>
<organism evidence="1 2">
    <name type="scientific">Wickerhamomyces mucosus</name>
    <dbReference type="NCBI Taxonomy" id="1378264"/>
    <lineage>
        <taxon>Eukaryota</taxon>
        <taxon>Fungi</taxon>
        <taxon>Dikarya</taxon>
        <taxon>Ascomycota</taxon>
        <taxon>Saccharomycotina</taxon>
        <taxon>Saccharomycetes</taxon>
        <taxon>Phaffomycetales</taxon>
        <taxon>Wickerhamomycetaceae</taxon>
        <taxon>Wickerhamomyces</taxon>
    </lineage>
</organism>
<dbReference type="Pfam" id="PF13419">
    <property type="entry name" value="HAD_2"/>
    <property type="match status" value="1"/>
</dbReference>
<name>A0A9P8PBA8_9ASCO</name>
<dbReference type="SUPFAM" id="SSF56784">
    <property type="entry name" value="HAD-like"/>
    <property type="match status" value="1"/>
</dbReference>
<gene>
    <name evidence="1" type="ORF">WICMUC_005077</name>
</gene>
<dbReference type="PROSITE" id="PS01228">
    <property type="entry name" value="COF_1"/>
    <property type="match status" value="1"/>
</dbReference>
<protein>
    <submittedName>
        <fullName evidence="1">Uncharacterized protein</fullName>
    </submittedName>
</protein>
<proteinExistence type="predicted"/>
<dbReference type="Gene3D" id="3.40.50.1000">
    <property type="entry name" value="HAD superfamily/HAD-like"/>
    <property type="match status" value="1"/>
</dbReference>
<evidence type="ECO:0000313" key="2">
    <source>
        <dbReference type="Proteomes" id="UP000769528"/>
    </source>
</evidence>
<reference evidence="1" key="1">
    <citation type="journal article" date="2021" name="Open Biol.">
        <title>Shared evolutionary footprints suggest mitochondrial oxidative damage underlies multiple complex I losses in fungi.</title>
        <authorList>
            <person name="Schikora-Tamarit M.A."/>
            <person name="Marcet-Houben M."/>
            <person name="Nosek J."/>
            <person name="Gabaldon T."/>
        </authorList>
    </citation>
    <scope>NUCLEOTIDE SEQUENCE</scope>
    <source>
        <strain evidence="1">CBS6341</strain>
    </source>
</reference>
<dbReference type="InterPro" id="IPR051806">
    <property type="entry name" value="HAD-like_SPP"/>
</dbReference>
<dbReference type="PANTHER" id="PTHR43481:SF9">
    <property type="entry name" value="2-DEOXYGLUCOSE-6-PHOSPHATE PHOSPHATASE 1-RELATED"/>
    <property type="match status" value="1"/>
</dbReference>
<evidence type="ECO:0000313" key="1">
    <source>
        <dbReference type="EMBL" id="KAH3669113.1"/>
    </source>
</evidence>
<dbReference type="Gene3D" id="1.10.150.240">
    <property type="entry name" value="Putative phosphatase, domain 2"/>
    <property type="match status" value="1"/>
</dbReference>
<dbReference type="EMBL" id="JAEUBF010001347">
    <property type="protein sequence ID" value="KAH3669113.1"/>
    <property type="molecule type" value="Genomic_DNA"/>
</dbReference>
<keyword evidence="2" id="KW-1185">Reference proteome</keyword>
<dbReference type="Proteomes" id="UP000769528">
    <property type="component" value="Unassembled WGS sequence"/>
</dbReference>
<dbReference type="PANTHER" id="PTHR43481">
    <property type="entry name" value="FRUCTOSE-1-PHOSPHATE PHOSPHATASE"/>
    <property type="match status" value="1"/>
</dbReference>
<dbReference type="InterPro" id="IPR041492">
    <property type="entry name" value="HAD_2"/>
</dbReference>
<dbReference type="SFLD" id="SFLDS00003">
    <property type="entry name" value="Haloacid_Dehalogenase"/>
    <property type="match status" value="1"/>
</dbReference>
<reference evidence="1" key="2">
    <citation type="submission" date="2021-01" db="EMBL/GenBank/DDBJ databases">
        <authorList>
            <person name="Schikora-Tamarit M.A."/>
        </authorList>
    </citation>
    <scope>NUCLEOTIDE SEQUENCE</scope>
    <source>
        <strain evidence="1">CBS6341</strain>
    </source>
</reference>
<dbReference type="SFLD" id="SFLDG01129">
    <property type="entry name" value="C1.5:_HAD__Beta-PGM__Phosphata"/>
    <property type="match status" value="1"/>
</dbReference>